<keyword evidence="2 10" id="KW-0805">Transcription regulation</keyword>
<accession>A0A679BB74</accession>
<protein>
    <recommendedName>
        <fullName evidence="10">Homeobox-leucine zipper protein</fullName>
    </recommendedName>
    <alternativeName>
        <fullName evidence="10">HD-ZIP protein</fullName>
    </alternativeName>
    <alternativeName>
        <fullName evidence="10">Homeodomain transcription factor</fullName>
    </alternativeName>
</protein>
<organism evidence="12">
    <name type="scientific">Oryza nivara</name>
    <name type="common">Indian wild rice</name>
    <name type="synonym">Oryza sativa f. spontanea</name>
    <dbReference type="NCBI Taxonomy" id="4536"/>
    <lineage>
        <taxon>Eukaryota</taxon>
        <taxon>Viridiplantae</taxon>
        <taxon>Streptophyta</taxon>
        <taxon>Embryophyta</taxon>
        <taxon>Tracheophyta</taxon>
        <taxon>Spermatophyta</taxon>
        <taxon>Magnoliopsida</taxon>
        <taxon>Liliopsida</taxon>
        <taxon>Poales</taxon>
        <taxon>Poaceae</taxon>
        <taxon>BOP clade</taxon>
        <taxon>Oryzoideae</taxon>
        <taxon>Oryzeae</taxon>
        <taxon>Oryzinae</taxon>
        <taxon>Oryza</taxon>
    </lineage>
</organism>
<evidence type="ECO:0000313" key="12">
    <source>
        <dbReference type="EMBL" id="BBF89843.1"/>
    </source>
</evidence>
<gene>
    <name evidence="12" type="primary">BBa0124E01.38</name>
</gene>
<dbReference type="InterPro" id="IPR017970">
    <property type="entry name" value="Homeobox_CS"/>
</dbReference>
<dbReference type="SMART" id="SM00389">
    <property type="entry name" value="HOX"/>
    <property type="match status" value="1"/>
</dbReference>
<evidence type="ECO:0000256" key="5">
    <source>
        <dbReference type="ARBA" id="ARBA00023163"/>
    </source>
</evidence>
<dbReference type="GO" id="GO:0043565">
    <property type="term" value="F:sequence-specific DNA binding"/>
    <property type="evidence" value="ECO:0007669"/>
    <property type="project" value="InterPro"/>
</dbReference>
<comment type="similarity">
    <text evidence="7 10">Belongs to the HD-ZIP homeobox family. Class I subfamily.</text>
</comment>
<dbReference type="GO" id="GO:0005634">
    <property type="term" value="C:nucleus"/>
    <property type="evidence" value="ECO:0007669"/>
    <property type="project" value="UniProtKB-SubCell"/>
</dbReference>
<evidence type="ECO:0000256" key="8">
    <source>
        <dbReference type="PROSITE-ProRule" id="PRU00108"/>
    </source>
</evidence>
<dbReference type="Pfam" id="PF00046">
    <property type="entry name" value="Homeodomain"/>
    <property type="match status" value="1"/>
</dbReference>
<dbReference type="GO" id="GO:0000981">
    <property type="term" value="F:DNA-binding transcription factor activity, RNA polymerase II-specific"/>
    <property type="evidence" value="ECO:0007669"/>
    <property type="project" value="UniProtKB-UniRule"/>
</dbReference>
<sequence length="247" mass="27573">MRVVAGFASRWGTSASGGSDSLGPTIDLSVGSKACGEGKHLWRQRLLERGGQRQRRSLPRLPAVEAELASSPEARAIAASIARQPATLRITYRLYHRPQLFPNGFEPFLMPPANVVAGGCPSSVYEKKWQLGVERSFNADNKLDPKQNAWIAHDLCLHPHQVAVWFQNCRARWKTKQIERDFATLRSCHDTLRLKCDSLRRNKDTLIDTTGRCRSSWRPPAAIPRIPRHHPQLAPSPLIAVLGSLPP</sequence>
<keyword evidence="4 8" id="KW-0371">Homeobox</keyword>
<feature type="DNA-binding region" description="Homeobox" evidence="8">
    <location>
        <begin position="135"/>
        <end position="177"/>
    </location>
</feature>
<dbReference type="InterPro" id="IPR003106">
    <property type="entry name" value="Leu_zip_homeo"/>
</dbReference>
<proteinExistence type="inferred from homology"/>
<name>A0A679BB74_ORYNI</name>
<dbReference type="AlphaFoldDB" id="A0A679BB74"/>
<dbReference type="EMBL" id="AP018873">
    <property type="protein sequence ID" value="BBF89843.1"/>
    <property type="molecule type" value="Genomic_DNA"/>
</dbReference>
<dbReference type="CDD" id="cd00086">
    <property type="entry name" value="homeodomain"/>
    <property type="match status" value="1"/>
</dbReference>
<evidence type="ECO:0000256" key="9">
    <source>
        <dbReference type="RuleBase" id="RU000682"/>
    </source>
</evidence>
<dbReference type="InterPro" id="IPR001356">
    <property type="entry name" value="HD"/>
</dbReference>
<evidence type="ECO:0000256" key="1">
    <source>
        <dbReference type="ARBA" id="ARBA00004123"/>
    </source>
</evidence>
<dbReference type="Gene3D" id="1.10.10.60">
    <property type="entry name" value="Homeodomain-like"/>
    <property type="match status" value="1"/>
</dbReference>
<evidence type="ECO:0000256" key="7">
    <source>
        <dbReference type="ARBA" id="ARBA00025748"/>
    </source>
</evidence>
<dbReference type="PANTHER" id="PTHR24326">
    <property type="entry name" value="HOMEOBOX-LEUCINE ZIPPER PROTEIN"/>
    <property type="match status" value="1"/>
</dbReference>
<comment type="subcellular location">
    <subcellularLocation>
        <location evidence="1 8 9">Nucleus</location>
    </subcellularLocation>
</comment>
<dbReference type="PROSITE" id="PS50071">
    <property type="entry name" value="HOMEOBOX_2"/>
    <property type="match status" value="1"/>
</dbReference>
<dbReference type="InterPro" id="IPR009057">
    <property type="entry name" value="Homeodomain-like_sf"/>
</dbReference>
<keyword evidence="6 8" id="KW-0539">Nucleus</keyword>
<comment type="function">
    <text evidence="10">Transcription factor.</text>
</comment>
<evidence type="ECO:0000256" key="4">
    <source>
        <dbReference type="ARBA" id="ARBA00023155"/>
    </source>
</evidence>
<dbReference type="PANTHER" id="PTHR24326:SF530">
    <property type="entry name" value="HOMEOBOX-LEUCINE ZIPPER PROTEIN HOX8"/>
    <property type="match status" value="1"/>
</dbReference>
<reference evidence="12" key="1">
    <citation type="submission" date="2018-08" db="EMBL/GenBank/DDBJ databases">
        <title>Oryza nivara genomic DNA, chromosome 11, BAC clone:BBa0124E01.</title>
        <authorList>
            <person name="Wu J."/>
            <person name="Kanamori H."/>
        </authorList>
    </citation>
    <scope>NUCLEOTIDE SEQUENCE</scope>
    <source>
        <strain evidence="12">W0106</strain>
    </source>
</reference>
<dbReference type="GO" id="GO:0045893">
    <property type="term" value="P:positive regulation of DNA-templated transcription"/>
    <property type="evidence" value="ECO:0007669"/>
    <property type="project" value="TreeGrafter"/>
</dbReference>
<feature type="domain" description="Homeobox" evidence="11">
    <location>
        <begin position="133"/>
        <end position="176"/>
    </location>
</feature>
<evidence type="ECO:0000256" key="10">
    <source>
        <dbReference type="RuleBase" id="RU369038"/>
    </source>
</evidence>
<dbReference type="Pfam" id="PF02183">
    <property type="entry name" value="HALZ"/>
    <property type="match status" value="1"/>
</dbReference>
<keyword evidence="3 8" id="KW-0238">DNA-binding</keyword>
<dbReference type="SUPFAM" id="SSF46689">
    <property type="entry name" value="Homeodomain-like"/>
    <property type="match status" value="1"/>
</dbReference>
<evidence type="ECO:0000256" key="2">
    <source>
        <dbReference type="ARBA" id="ARBA00023015"/>
    </source>
</evidence>
<keyword evidence="5 10" id="KW-0804">Transcription</keyword>
<dbReference type="InterPro" id="IPR045224">
    <property type="entry name" value="HDZip_class_I_plant"/>
</dbReference>
<evidence type="ECO:0000259" key="11">
    <source>
        <dbReference type="PROSITE" id="PS50071"/>
    </source>
</evidence>
<dbReference type="PROSITE" id="PS00027">
    <property type="entry name" value="HOMEOBOX_1"/>
    <property type="match status" value="1"/>
</dbReference>
<evidence type="ECO:0000256" key="6">
    <source>
        <dbReference type="ARBA" id="ARBA00023242"/>
    </source>
</evidence>
<evidence type="ECO:0000256" key="3">
    <source>
        <dbReference type="ARBA" id="ARBA00023125"/>
    </source>
</evidence>